<dbReference type="EMBL" id="PVTX01000002">
    <property type="protein sequence ID" value="PRZ08509.1"/>
    <property type="molecule type" value="Genomic_DNA"/>
</dbReference>
<evidence type="ECO:0000313" key="4">
    <source>
        <dbReference type="Proteomes" id="UP000239895"/>
    </source>
</evidence>
<feature type="transmembrane region" description="Helical" evidence="2">
    <location>
        <begin position="120"/>
        <end position="140"/>
    </location>
</feature>
<comment type="caution">
    <text evidence="3">The sequence shown here is derived from an EMBL/GenBank/DDBJ whole genome shotgun (WGS) entry which is preliminary data.</text>
</comment>
<protein>
    <recommendedName>
        <fullName evidence="5">Acid-resistance membrane protein</fullName>
    </recommendedName>
</protein>
<proteinExistence type="predicted"/>
<dbReference type="RefSeq" id="WP_106265319.1">
    <property type="nucleotide sequence ID" value="NZ_PVTX01000002.1"/>
</dbReference>
<feature type="transmembrane region" description="Helical" evidence="2">
    <location>
        <begin position="77"/>
        <end position="99"/>
    </location>
</feature>
<accession>A0ABX5EG84</accession>
<feature type="transmembrane region" description="Helical" evidence="2">
    <location>
        <begin position="175"/>
        <end position="192"/>
    </location>
</feature>
<keyword evidence="2" id="KW-0472">Membrane</keyword>
<feature type="transmembrane region" description="Helical" evidence="2">
    <location>
        <begin position="51"/>
        <end position="71"/>
    </location>
</feature>
<evidence type="ECO:0000313" key="3">
    <source>
        <dbReference type="EMBL" id="PRZ08509.1"/>
    </source>
</evidence>
<feature type="transmembrane region" description="Helical" evidence="2">
    <location>
        <begin position="146"/>
        <end position="166"/>
    </location>
</feature>
<evidence type="ECO:0008006" key="5">
    <source>
        <dbReference type="Google" id="ProtNLM"/>
    </source>
</evidence>
<organism evidence="3 4">
    <name type="scientific">Isoptericola halotolerans</name>
    <dbReference type="NCBI Taxonomy" id="300560"/>
    <lineage>
        <taxon>Bacteria</taxon>
        <taxon>Bacillati</taxon>
        <taxon>Actinomycetota</taxon>
        <taxon>Actinomycetes</taxon>
        <taxon>Micrococcales</taxon>
        <taxon>Promicromonosporaceae</taxon>
        <taxon>Isoptericola</taxon>
    </lineage>
</organism>
<reference evidence="3 4" key="1">
    <citation type="submission" date="2018-03" db="EMBL/GenBank/DDBJ databases">
        <title>Comparative analysis of microorganisms from saline springs in Andes Mountain Range, Colombia.</title>
        <authorList>
            <person name="Rubin E."/>
        </authorList>
    </citation>
    <scope>NUCLEOTIDE SEQUENCE [LARGE SCALE GENOMIC DNA]</scope>
    <source>
        <strain evidence="3 4">CG 23</strain>
    </source>
</reference>
<keyword evidence="4" id="KW-1185">Reference proteome</keyword>
<gene>
    <name evidence="3" type="ORF">BCL65_10251</name>
</gene>
<dbReference type="Proteomes" id="UP000239895">
    <property type="component" value="Unassembled WGS sequence"/>
</dbReference>
<feature type="region of interest" description="Disordered" evidence="1">
    <location>
        <begin position="1"/>
        <end position="23"/>
    </location>
</feature>
<sequence length="243" mass="25096">MTTPEHDDAAGRGPAEHRGHGRSAFDPAESLRLIEESQQRARAATEPDGRLLYLVWGVAWLAGYLVLWMSARSADGAPGGVAFAVFFALLAAAITITVVHSGVRSAGTRGPSARVGMMYGWSWALGFVAYPFVISGIARAGASDEVIGLVANALACAVVGLLYLAGGTFFCDNRLYVLGLWILLTGGVATIAGMPATYLVMALAGGGGFLVMCGVESVLVARRRHRGRASGATTGVGPGVGDD</sequence>
<keyword evidence="2" id="KW-0812">Transmembrane</keyword>
<evidence type="ECO:0000256" key="2">
    <source>
        <dbReference type="SAM" id="Phobius"/>
    </source>
</evidence>
<feature type="transmembrane region" description="Helical" evidence="2">
    <location>
        <begin position="198"/>
        <end position="221"/>
    </location>
</feature>
<feature type="compositionally biased region" description="Basic and acidic residues" evidence="1">
    <location>
        <begin position="1"/>
        <end position="18"/>
    </location>
</feature>
<evidence type="ECO:0000256" key="1">
    <source>
        <dbReference type="SAM" id="MobiDB-lite"/>
    </source>
</evidence>
<keyword evidence="2" id="KW-1133">Transmembrane helix</keyword>
<name>A0ABX5EG84_9MICO</name>